<dbReference type="EMBL" id="WBZJ01000001">
    <property type="protein sequence ID" value="KAB3522948.1"/>
    <property type="molecule type" value="Genomic_DNA"/>
</dbReference>
<evidence type="ECO:0000313" key="2">
    <source>
        <dbReference type="EMBL" id="KAB3522948.1"/>
    </source>
</evidence>
<dbReference type="InterPro" id="IPR032716">
    <property type="entry name" value="ACC_epsilon"/>
</dbReference>
<name>A0ABQ6VGN3_9CORY</name>
<organism evidence="2 3">
    <name type="scientific">Corynebacterium zhongnanshanii</name>
    <dbReference type="NCBI Taxonomy" id="2768834"/>
    <lineage>
        <taxon>Bacteria</taxon>
        <taxon>Bacillati</taxon>
        <taxon>Actinomycetota</taxon>
        <taxon>Actinomycetes</taxon>
        <taxon>Mycobacteriales</taxon>
        <taxon>Corynebacteriaceae</taxon>
        <taxon>Corynebacterium</taxon>
    </lineage>
</organism>
<accession>A0ABQ6VGN3</accession>
<protein>
    <submittedName>
        <fullName evidence="2">Acyl-CoA carboxylase subunit epsilon</fullName>
    </submittedName>
</protein>
<comment type="caution">
    <text evidence="2">The sequence shown here is derived from an EMBL/GenBank/DDBJ whole genome shotgun (WGS) entry which is preliminary data.</text>
</comment>
<evidence type="ECO:0000256" key="1">
    <source>
        <dbReference type="SAM" id="MobiDB-lite"/>
    </source>
</evidence>
<proteinExistence type="predicted"/>
<sequence>MGKYTIVKGELDPTEHHALETVLDAMAQEAEAARTAKPDTRGLWGATGLTDNPLGFRNPPLPRR</sequence>
<dbReference type="Proteomes" id="UP000436181">
    <property type="component" value="Unassembled WGS sequence"/>
</dbReference>
<dbReference type="Pfam" id="PF13822">
    <property type="entry name" value="ACC_epsilon"/>
    <property type="match status" value="1"/>
</dbReference>
<keyword evidence="3" id="KW-1185">Reference proteome</keyword>
<evidence type="ECO:0000313" key="3">
    <source>
        <dbReference type="Proteomes" id="UP000436181"/>
    </source>
</evidence>
<feature type="region of interest" description="Disordered" evidence="1">
    <location>
        <begin position="34"/>
        <end position="64"/>
    </location>
</feature>
<gene>
    <name evidence="2" type="ORF">F8377_01925</name>
</gene>
<reference evidence="2 3" key="1">
    <citation type="submission" date="2019-10" db="EMBL/GenBank/DDBJ databases">
        <title>Corynebacterium sp novel species isolated from the respiratory tract of Marmot.</title>
        <authorList>
            <person name="Zhang G."/>
        </authorList>
    </citation>
    <scope>NUCLEOTIDE SEQUENCE [LARGE SCALE GENOMIC DNA]</scope>
    <source>
        <strain evidence="2 3">336</strain>
    </source>
</reference>
<dbReference type="RefSeq" id="WP_151842067.1">
    <property type="nucleotide sequence ID" value="NZ_CP061033.1"/>
</dbReference>